<evidence type="ECO:0000256" key="1">
    <source>
        <dbReference type="SAM" id="Phobius"/>
    </source>
</evidence>
<comment type="caution">
    <text evidence="2">The sequence shown here is derived from an EMBL/GenBank/DDBJ whole genome shotgun (WGS) entry which is preliminary data.</text>
</comment>
<evidence type="ECO:0000313" key="3">
    <source>
        <dbReference type="Proteomes" id="UP001525890"/>
    </source>
</evidence>
<name>A0ABT2MYH8_9CYAN</name>
<keyword evidence="1" id="KW-1133">Transmembrane helix</keyword>
<proteinExistence type="predicted"/>
<dbReference type="RefSeq" id="WP_368009186.1">
    <property type="nucleotide sequence ID" value="NZ_JAMXFF010000058.1"/>
</dbReference>
<dbReference type="Proteomes" id="UP001525890">
    <property type="component" value="Unassembled WGS sequence"/>
</dbReference>
<gene>
    <name evidence="2" type="ORF">NG799_25835</name>
</gene>
<sequence length="205" mass="22740">MDKQGINQNLSFLNNLDGGLPSDNLTNSISGADGDSSFIGNVIFTLIKFAIWGLISYLVFFVQDDAEISTLPEKLGSLFIGCWIVGLICPNAVIRFGLPSDRSTVSKIYTTLIALTFGSNIQLLQENFFGINLFNWYKEDFYFNNIQIRILFIASSLAALAIIYPEGTIFGNEESKELGRLGLAFMYYFLALIIIGSIGIVRLVF</sequence>
<feature type="transmembrane region" description="Helical" evidence="1">
    <location>
        <begin position="146"/>
        <end position="165"/>
    </location>
</feature>
<reference evidence="2 3" key="1">
    <citation type="journal article" date="2022" name="Front. Microbiol.">
        <title>High genomic differentiation and limited gene flow indicate recent cryptic speciation within the genus Laspinema (cyanobacteria).</title>
        <authorList>
            <person name="Stanojkovic A."/>
            <person name="Skoupy S."/>
            <person name="Skaloud P."/>
            <person name="Dvorak P."/>
        </authorList>
    </citation>
    <scope>NUCLEOTIDE SEQUENCE [LARGE SCALE GENOMIC DNA]</scope>
    <source>
        <strain evidence="2 3">D2a</strain>
    </source>
</reference>
<feature type="transmembrane region" description="Helical" evidence="1">
    <location>
        <begin position="38"/>
        <end position="63"/>
    </location>
</feature>
<evidence type="ECO:0000313" key="2">
    <source>
        <dbReference type="EMBL" id="MCT7969738.1"/>
    </source>
</evidence>
<feature type="transmembrane region" description="Helical" evidence="1">
    <location>
        <begin position="75"/>
        <end position="96"/>
    </location>
</feature>
<protein>
    <submittedName>
        <fullName evidence="2">Uncharacterized protein</fullName>
    </submittedName>
</protein>
<keyword evidence="1" id="KW-0472">Membrane</keyword>
<keyword evidence="3" id="KW-1185">Reference proteome</keyword>
<dbReference type="EMBL" id="JAMXFF010000058">
    <property type="protein sequence ID" value="MCT7969738.1"/>
    <property type="molecule type" value="Genomic_DNA"/>
</dbReference>
<organism evidence="2 3">
    <name type="scientific">Laspinema palackyanum D2a</name>
    <dbReference type="NCBI Taxonomy" id="2953684"/>
    <lineage>
        <taxon>Bacteria</taxon>
        <taxon>Bacillati</taxon>
        <taxon>Cyanobacteriota</taxon>
        <taxon>Cyanophyceae</taxon>
        <taxon>Oscillatoriophycideae</taxon>
        <taxon>Oscillatoriales</taxon>
        <taxon>Laspinemataceae</taxon>
        <taxon>Laspinema</taxon>
        <taxon>Laspinema palackyanum</taxon>
    </lineage>
</organism>
<feature type="transmembrane region" description="Helical" evidence="1">
    <location>
        <begin position="185"/>
        <end position="204"/>
    </location>
</feature>
<keyword evidence="1" id="KW-0812">Transmembrane</keyword>
<accession>A0ABT2MYH8</accession>